<accession>A0A6J5MZX6</accession>
<evidence type="ECO:0000313" key="3">
    <source>
        <dbReference type="EMBL" id="CAB4150590.1"/>
    </source>
</evidence>
<dbReference type="SUPFAM" id="SSF51735">
    <property type="entry name" value="NAD(P)-binding Rossmann-fold domains"/>
    <property type="match status" value="1"/>
</dbReference>
<organism evidence="3">
    <name type="scientific">uncultured Caudovirales phage</name>
    <dbReference type="NCBI Taxonomy" id="2100421"/>
    <lineage>
        <taxon>Viruses</taxon>
        <taxon>Duplodnaviria</taxon>
        <taxon>Heunggongvirae</taxon>
        <taxon>Uroviricota</taxon>
        <taxon>Caudoviricetes</taxon>
        <taxon>Peduoviridae</taxon>
        <taxon>Maltschvirus</taxon>
        <taxon>Maltschvirus maltsch</taxon>
    </lineage>
</organism>
<gene>
    <name evidence="4" type="ORF">UFOVP1093_2</name>
    <name evidence="5" type="ORF">UFOVP1448_22</name>
    <name evidence="7" type="ORF">UFOVP1538_13</name>
    <name evidence="6" type="ORF">UFOVP1600_48</name>
    <name evidence="3" type="ORF">UFOVP569_49</name>
</gene>
<dbReference type="EMBL" id="LR797473">
    <property type="protein sequence ID" value="CAB4218938.1"/>
    <property type="molecule type" value="Genomic_DNA"/>
</dbReference>
<sequence length="350" mass="38726">MKHNRIIILGGAGFVGSNLALHLSRYKLSDVTVFDNLSRLGSADNVTDLIRAGVKFVHGDVRNDEDMRGLSVHCPDLVIDCCAEPAVTAGYDAPKTVCDINLGGTINALELARRCDADFMFLSTSRVYPMFRLRQTKLVNLGNTLAFSEDQVLPGVSDYGISKDFPMDGIRSLYGATKYASELLIAEYADMFSVRAIVNRCGVIAGPRQAAHPGQGIFTYWLMAHHHESALKYIGWGGTGQQTRDLLHVDDLCELIVRQSYEYRYARHQTYNVGGGVAHALSLAEATELCQVITGNKIHIGSVVPETASDIPIYITDNRDVTAAFGWTPIRNPRQTLEDIYSWGRPRWKK</sequence>
<dbReference type="InterPro" id="IPR001509">
    <property type="entry name" value="Epimerase_deHydtase"/>
</dbReference>
<dbReference type="PANTHER" id="PTHR43000">
    <property type="entry name" value="DTDP-D-GLUCOSE 4,6-DEHYDRATASE-RELATED"/>
    <property type="match status" value="1"/>
</dbReference>
<evidence type="ECO:0000313" key="7">
    <source>
        <dbReference type="EMBL" id="CAB5228258.1"/>
    </source>
</evidence>
<dbReference type="InterPro" id="IPR036291">
    <property type="entry name" value="NAD(P)-bd_dom_sf"/>
</dbReference>
<comment type="similarity">
    <text evidence="1">Belongs to the NAD(P)-dependent epimerase/dehydratase family.</text>
</comment>
<evidence type="ECO:0000256" key="1">
    <source>
        <dbReference type="ARBA" id="ARBA00007637"/>
    </source>
</evidence>
<dbReference type="Gene3D" id="3.40.50.720">
    <property type="entry name" value="NAD(P)-binding Rossmann-like Domain"/>
    <property type="match status" value="1"/>
</dbReference>
<evidence type="ECO:0000313" key="6">
    <source>
        <dbReference type="EMBL" id="CAB4218938.1"/>
    </source>
</evidence>
<feature type="domain" description="NAD-dependent epimerase/dehydratase" evidence="2">
    <location>
        <begin position="6"/>
        <end position="274"/>
    </location>
</feature>
<protein>
    <submittedName>
        <fullName evidence="3">WcaG Nucleoside-diphosphate-sugar epimerases</fullName>
    </submittedName>
</protein>
<name>A0A6J5MZX6_9CAUD</name>
<dbReference type="EMBL" id="LR797031">
    <property type="protein sequence ID" value="CAB4182484.1"/>
    <property type="molecule type" value="Genomic_DNA"/>
</dbReference>
<reference evidence="3" key="1">
    <citation type="submission" date="2020-04" db="EMBL/GenBank/DDBJ databases">
        <authorList>
            <person name="Chiriac C."/>
            <person name="Salcher M."/>
            <person name="Ghai R."/>
            <person name="Kavagutti S V."/>
        </authorList>
    </citation>
    <scope>NUCLEOTIDE SEQUENCE</scope>
</reference>
<evidence type="ECO:0000259" key="2">
    <source>
        <dbReference type="Pfam" id="PF01370"/>
    </source>
</evidence>
<dbReference type="EMBL" id="LR796542">
    <property type="protein sequence ID" value="CAB4150590.1"/>
    <property type="molecule type" value="Genomic_DNA"/>
</dbReference>
<dbReference type="EMBL" id="LR798387">
    <property type="protein sequence ID" value="CAB5228258.1"/>
    <property type="molecule type" value="Genomic_DNA"/>
</dbReference>
<evidence type="ECO:0000313" key="5">
    <source>
        <dbReference type="EMBL" id="CAB4213456.1"/>
    </source>
</evidence>
<evidence type="ECO:0000313" key="4">
    <source>
        <dbReference type="EMBL" id="CAB4182484.1"/>
    </source>
</evidence>
<dbReference type="Pfam" id="PF01370">
    <property type="entry name" value="Epimerase"/>
    <property type="match status" value="1"/>
</dbReference>
<dbReference type="EMBL" id="LR797396">
    <property type="protein sequence ID" value="CAB4213456.1"/>
    <property type="molecule type" value="Genomic_DNA"/>
</dbReference>
<proteinExistence type="inferred from homology"/>